<dbReference type="Gene3D" id="3.40.50.720">
    <property type="entry name" value="NAD(P)-binding Rossmann-like Domain"/>
    <property type="match status" value="1"/>
</dbReference>
<dbReference type="Gramene" id="rna5798">
    <property type="protein sequence ID" value="RHN81715.1"/>
    <property type="gene ID" value="gene5798"/>
</dbReference>
<feature type="transmembrane region" description="Helical" evidence="3">
    <location>
        <begin position="123"/>
        <end position="145"/>
    </location>
</feature>
<organism evidence="4 5">
    <name type="scientific">Medicago truncatula</name>
    <name type="common">Barrel medic</name>
    <name type="synonym">Medicago tribuloides</name>
    <dbReference type="NCBI Taxonomy" id="3880"/>
    <lineage>
        <taxon>Eukaryota</taxon>
        <taxon>Viridiplantae</taxon>
        <taxon>Streptophyta</taxon>
        <taxon>Embryophyta</taxon>
        <taxon>Tracheophyta</taxon>
        <taxon>Spermatophyta</taxon>
        <taxon>Magnoliopsida</taxon>
        <taxon>eudicotyledons</taxon>
        <taxon>Gunneridae</taxon>
        <taxon>Pentapetalae</taxon>
        <taxon>rosids</taxon>
        <taxon>fabids</taxon>
        <taxon>Fabales</taxon>
        <taxon>Fabaceae</taxon>
        <taxon>Papilionoideae</taxon>
        <taxon>50 kb inversion clade</taxon>
        <taxon>NPAAA clade</taxon>
        <taxon>Hologalegina</taxon>
        <taxon>IRL clade</taxon>
        <taxon>Trifolieae</taxon>
        <taxon>Medicago</taxon>
    </lineage>
</organism>
<evidence type="ECO:0000313" key="4">
    <source>
        <dbReference type="EMBL" id="RHN81715.1"/>
    </source>
</evidence>
<dbReference type="PANTHER" id="PTHR10366:SF852">
    <property type="entry name" value="CINNAMOYL-COA REDUCTASE CAD2"/>
    <property type="match status" value="1"/>
</dbReference>
<evidence type="ECO:0000256" key="3">
    <source>
        <dbReference type="SAM" id="Phobius"/>
    </source>
</evidence>
<comment type="caution">
    <text evidence="4">The sequence shown here is derived from an EMBL/GenBank/DDBJ whole genome shotgun (WGS) entry which is preliminary data.</text>
</comment>
<dbReference type="EMBL" id="PSQE01000001">
    <property type="protein sequence ID" value="RHN81715.1"/>
    <property type="molecule type" value="Genomic_DNA"/>
</dbReference>
<dbReference type="Proteomes" id="UP000265566">
    <property type="component" value="Chromosome 1"/>
</dbReference>
<gene>
    <name evidence="4" type="ORF">MtrunA17_Chr1g0202161</name>
</gene>
<proteinExistence type="predicted"/>
<dbReference type="GO" id="GO:0045551">
    <property type="term" value="F:cinnamyl-alcohol dehydrogenase activity"/>
    <property type="evidence" value="ECO:0007669"/>
    <property type="project" value="UniProtKB-EC"/>
</dbReference>
<keyword evidence="1" id="KW-0521">NADP</keyword>
<keyword evidence="3" id="KW-0472">Membrane</keyword>
<keyword evidence="2 4" id="KW-0560">Oxidoreductase</keyword>
<evidence type="ECO:0000313" key="5">
    <source>
        <dbReference type="Proteomes" id="UP000265566"/>
    </source>
</evidence>
<accession>A0A396K0Y7</accession>
<evidence type="ECO:0000256" key="2">
    <source>
        <dbReference type="ARBA" id="ARBA00023002"/>
    </source>
</evidence>
<reference evidence="5" key="1">
    <citation type="journal article" date="2018" name="Nat. Plants">
        <title>Whole-genome landscape of Medicago truncatula symbiotic genes.</title>
        <authorList>
            <person name="Pecrix Y."/>
            <person name="Staton S.E."/>
            <person name="Sallet E."/>
            <person name="Lelandais-Briere C."/>
            <person name="Moreau S."/>
            <person name="Carrere S."/>
            <person name="Blein T."/>
            <person name="Jardinaud M.F."/>
            <person name="Latrasse D."/>
            <person name="Zouine M."/>
            <person name="Zahm M."/>
            <person name="Kreplak J."/>
            <person name="Mayjonade B."/>
            <person name="Satge C."/>
            <person name="Perez M."/>
            <person name="Cauet S."/>
            <person name="Marande W."/>
            <person name="Chantry-Darmon C."/>
            <person name="Lopez-Roques C."/>
            <person name="Bouchez O."/>
            <person name="Berard A."/>
            <person name="Debelle F."/>
            <person name="Munos S."/>
            <person name="Bendahmane A."/>
            <person name="Berges H."/>
            <person name="Niebel A."/>
            <person name="Buitink J."/>
            <person name="Frugier F."/>
            <person name="Benhamed M."/>
            <person name="Crespi M."/>
            <person name="Gouzy J."/>
            <person name="Gamas P."/>
        </authorList>
    </citation>
    <scope>NUCLEOTIDE SEQUENCE [LARGE SCALE GENOMIC DNA]</scope>
    <source>
        <strain evidence="5">cv. Jemalong A17</strain>
    </source>
</reference>
<evidence type="ECO:0000256" key="1">
    <source>
        <dbReference type="ARBA" id="ARBA00022857"/>
    </source>
</evidence>
<name>A0A396K0Y7_MEDTR</name>
<dbReference type="InterPro" id="IPR036291">
    <property type="entry name" value="NAD(P)-bd_dom_sf"/>
</dbReference>
<keyword evidence="3" id="KW-0812">Transmembrane</keyword>
<sequence>MFTQISTFFPHKFHYDCSSSSPSSASPHACFNPWKHVGFFSPGTLNVLNSCAKSPSLKRVVLTSSVAAVAYNGKPRTPDVVVDETWFTDADFCAKSNVCEEPPKHQVPTIDAGDDNSVFLEALYMSMGIGFFTSFVGFIGSILLLPSWRETYSKFLNTLILRIIIWWKQ</sequence>
<dbReference type="EC" id="1.1.1.195" evidence="4"/>
<dbReference type="PANTHER" id="PTHR10366">
    <property type="entry name" value="NAD DEPENDENT EPIMERASE/DEHYDRATASE"/>
    <property type="match status" value="1"/>
</dbReference>
<dbReference type="AlphaFoldDB" id="A0A396K0Y7"/>
<dbReference type="InterPro" id="IPR050425">
    <property type="entry name" value="NAD(P)_dehydrat-like"/>
</dbReference>
<dbReference type="SUPFAM" id="SSF51735">
    <property type="entry name" value="NAD(P)-binding Rossmann-fold domains"/>
    <property type="match status" value="1"/>
</dbReference>
<protein>
    <submittedName>
        <fullName evidence="4">Putative cinnamyl-alcohol dehydrogenase</fullName>
        <ecNumber evidence="4">1.1.1.195</ecNumber>
    </submittedName>
</protein>
<keyword evidence="3" id="KW-1133">Transmembrane helix</keyword>